<evidence type="ECO:0000313" key="1">
    <source>
        <dbReference type="EMBL" id="MQL79041.1"/>
    </source>
</evidence>
<organism evidence="1 2">
    <name type="scientific">Colocasia esculenta</name>
    <name type="common">Wild taro</name>
    <name type="synonym">Arum esculentum</name>
    <dbReference type="NCBI Taxonomy" id="4460"/>
    <lineage>
        <taxon>Eukaryota</taxon>
        <taxon>Viridiplantae</taxon>
        <taxon>Streptophyta</taxon>
        <taxon>Embryophyta</taxon>
        <taxon>Tracheophyta</taxon>
        <taxon>Spermatophyta</taxon>
        <taxon>Magnoliopsida</taxon>
        <taxon>Liliopsida</taxon>
        <taxon>Araceae</taxon>
        <taxon>Aroideae</taxon>
        <taxon>Colocasieae</taxon>
        <taxon>Colocasia</taxon>
    </lineage>
</organism>
<dbReference type="EMBL" id="NMUH01000431">
    <property type="protein sequence ID" value="MQL79041.1"/>
    <property type="molecule type" value="Genomic_DNA"/>
</dbReference>
<protein>
    <submittedName>
        <fullName evidence="1">Uncharacterized protein</fullName>
    </submittedName>
</protein>
<name>A0A843U693_COLES</name>
<comment type="caution">
    <text evidence="1">The sequence shown here is derived from an EMBL/GenBank/DDBJ whole genome shotgun (WGS) entry which is preliminary data.</text>
</comment>
<dbReference type="Proteomes" id="UP000652761">
    <property type="component" value="Unassembled WGS sequence"/>
</dbReference>
<gene>
    <name evidence="1" type="ORF">Taro_011484</name>
</gene>
<proteinExistence type="predicted"/>
<sequence>TIYKKQTKRFISGGALGVDPGDLRTSHLHLRSQRGVCASVGRLQNTSLAFALTTGCLCLRWALQDTSLAFALTTGCLCLRWALTKRVISFTLATECLCFRRAIYLYMCCFKTLEDLHTKYQVLGLIY</sequence>
<dbReference type="AlphaFoldDB" id="A0A843U693"/>
<evidence type="ECO:0000313" key="2">
    <source>
        <dbReference type="Proteomes" id="UP000652761"/>
    </source>
</evidence>
<reference evidence="1" key="1">
    <citation type="submission" date="2017-07" db="EMBL/GenBank/DDBJ databases">
        <title>Taro Niue Genome Assembly and Annotation.</title>
        <authorList>
            <person name="Atibalentja N."/>
            <person name="Keating K."/>
            <person name="Fields C.J."/>
        </authorList>
    </citation>
    <scope>NUCLEOTIDE SEQUENCE</scope>
    <source>
        <strain evidence="1">Niue_2</strain>
        <tissue evidence="1">Leaf</tissue>
    </source>
</reference>
<feature type="non-terminal residue" evidence="1">
    <location>
        <position position="1"/>
    </location>
</feature>
<accession>A0A843U693</accession>
<keyword evidence="2" id="KW-1185">Reference proteome</keyword>